<proteinExistence type="predicted"/>
<evidence type="ECO:0000256" key="2">
    <source>
        <dbReference type="PROSITE-ProRule" id="PRU00332"/>
    </source>
</evidence>
<protein>
    <recommendedName>
        <fullName evidence="4">HTH La-type RNA-binding domain-containing protein</fullName>
    </recommendedName>
</protein>
<dbReference type="SUPFAM" id="SSF46785">
    <property type="entry name" value="Winged helix' DNA-binding domain"/>
    <property type="match status" value="1"/>
</dbReference>
<dbReference type="InterPro" id="IPR036388">
    <property type="entry name" value="WH-like_DNA-bd_sf"/>
</dbReference>
<feature type="region of interest" description="Disordered" evidence="3">
    <location>
        <begin position="42"/>
        <end position="166"/>
    </location>
</feature>
<dbReference type="EMBL" id="HBEA01003568">
    <property type="protein sequence ID" value="CAD8253195.1"/>
    <property type="molecule type" value="Transcribed_RNA"/>
</dbReference>
<dbReference type="PANTHER" id="PTHR22792:SF132">
    <property type="entry name" value="LA-RELATED PROTEIN 1"/>
    <property type="match status" value="1"/>
</dbReference>
<dbReference type="GO" id="GO:0003723">
    <property type="term" value="F:RNA binding"/>
    <property type="evidence" value="ECO:0007669"/>
    <property type="project" value="UniProtKB-UniRule"/>
</dbReference>
<dbReference type="InterPro" id="IPR006630">
    <property type="entry name" value="La_HTH"/>
</dbReference>
<organism evidence="5">
    <name type="scientific">Pinguiococcus pyrenoidosus</name>
    <dbReference type="NCBI Taxonomy" id="172671"/>
    <lineage>
        <taxon>Eukaryota</taxon>
        <taxon>Sar</taxon>
        <taxon>Stramenopiles</taxon>
        <taxon>Ochrophyta</taxon>
        <taxon>Pinguiophyceae</taxon>
        <taxon>Pinguiochrysidales</taxon>
        <taxon>Pinguiochrysidaceae</taxon>
        <taxon>Pinguiococcus</taxon>
    </lineage>
</organism>
<feature type="compositionally biased region" description="Basic residues" evidence="3">
    <location>
        <begin position="121"/>
        <end position="133"/>
    </location>
</feature>
<name>A0A7R9U3W9_9STRA</name>
<dbReference type="PANTHER" id="PTHR22792">
    <property type="entry name" value="LUPUS LA PROTEIN-RELATED"/>
    <property type="match status" value="1"/>
</dbReference>
<evidence type="ECO:0000259" key="4">
    <source>
        <dbReference type="PROSITE" id="PS50961"/>
    </source>
</evidence>
<feature type="compositionally biased region" description="Low complexity" evidence="3">
    <location>
        <begin position="100"/>
        <end position="120"/>
    </location>
</feature>
<feature type="domain" description="HTH La-type RNA-binding" evidence="4">
    <location>
        <begin position="223"/>
        <end position="314"/>
    </location>
</feature>
<dbReference type="AlphaFoldDB" id="A0A7R9U3W9"/>
<dbReference type="Gene3D" id="1.10.10.10">
    <property type="entry name" value="Winged helix-like DNA-binding domain superfamily/Winged helix DNA-binding domain"/>
    <property type="match status" value="1"/>
</dbReference>
<reference evidence="5" key="1">
    <citation type="submission" date="2021-01" db="EMBL/GenBank/DDBJ databases">
        <authorList>
            <person name="Corre E."/>
            <person name="Pelletier E."/>
            <person name="Niang G."/>
            <person name="Scheremetjew M."/>
            <person name="Finn R."/>
            <person name="Kale V."/>
            <person name="Holt S."/>
            <person name="Cochrane G."/>
            <person name="Meng A."/>
            <person name="Brown T."/>
            <person name="Cohen L."/>
        </authorList>
    </citation>
    <scope>NUCLEOTIDE SEQUENCE</scope>
    <source>
        <strain evidence="5">CCMP2078</strain>
    </source>
</reference>
<sequence>MAAAEPVAPAMNAWQKPLFTGRKPEAVATPAPAPVMPSVVETPAEVETPPPVKNAWGRSSSTAARVTGDWGPTLQEANKLSPAEKRELKLQQLKRQEIVSSGSTSRLGASAAGSGSAAGAKGKRKEGKGKKKADKGDKDKTFAGGRKKNRRNKGSAAGKNNHGGNMMVGPGGMNPAFGVPTGIGAGSLAFPPGMPGMPGMPPVPPMPFYAAYGPAGVFVPASNENRTMLAASAVRAIEMTFSPNHLCTDEFLRQHMDVAGYVPVALVANYSHVAQYGALYEDLLAGLANSELLQLDAENETVRLRENWEQWLFPDGKGGMGCPRYVKVSPVPPTDQDASGSTADGDAKGKGDEEEEEEEEQDDDSNGSKKTEEASGDSGDSCDASESSSNECADPVVS</sequence>
<feature type="region of interest" description="Disordered" evidence="3">
    <location>
        <begin position="323"/>
        <end position="398"/>
    </location>
</feature>
<feature type="compositionally biased region" description="Basic and acidic residues" evidence="3">
    <location>
        <begin position="82"/>
        <end position="97"/>
    </location>
</feature>
<evidence type="ECO:0000256" key="1">
    <source>
        <dbReference type="ARBA" id="ARBA00022884"/>
    </source>
</evidence>
<dbReference type="SMART" id="SM00715">
    <property type="entry name" value="LA"/>
    <property type="match status" value="1"/>
</dbReference>
<gene>
    <name evidence="5" type="ORF">PPYR1160_LOCUS2687</name>
</gene>
<feature type="compositionally biased region" description="Acidic residues" evidence="3">
    <location>
        <begin position="352"/>
        <end position="365"/>
    </location>
</feature>
<evidence type="ECO:0000313" key="5">
    <source>
        <dbReference type="EMBL" id="CAD8253195.1"/>
    </source>
</evidence>
<keyword evidence="1 2" id="KW-0694">RNA-binding</keyword>
<dbReference type="PROSITE" id="PS50961">
    <property type="entry name" value="HTH_LA"/>
    <property type="match status" value="1"/>
</dbReference>
<accession>A0A7R9U3W9</accession>
<evidence type="ECO:0000256" key="3">
    <source>
        <dbReference type="SAM" id="MobiDB-lite"/>
    </source>
</evidence>
<feature type="compositionally biased region" description="Low complexity" evidence="3">
    <location>
        <begin position="376"/>
        <end position="398"/>
    </location>
</feature>
<dbReference type="InterPro" id="IPR045180">
    <property type="entry name" value="La_dom_prot"/>
</dbReference>
<dbReference type="GO" id="GO:0005737">
    <property type="term" value="C:cytoplasm"/>
    <property type="evidence" value="ECO:0007669"/>
    <property type="project" value="UniProtKB-ARBA"/>
</dbReference>
<dbReference type="InterPro" id="IPR036390">
    <property type="entry name" value="WH_DNA-bd_sf"/>
</dbReference>